<evidence type="ECO:0000256" key="1">
    <source>
        <dbReference type="SAM" id="MobiDB-lite"/>
    </source>
</evidence>
<dbReference type="Proteomes" id="UP001499915">
    <property type="component" value="Unassembled WGS sequence"/>
</dbReference>
<dbReference type="EMBL" id="BAAAET010000001">
    <property type="protein sequence ID" value="GAA0681004.1"/>
    <property type="molecule type" value="Genomic_DNA"/>
</dbReference>
<comment type="caution">
    <text evidence="2">The sequence shown here is derived from an EMBL/GenBank/DDBJ whole genome shotgun (WGS) entry which is preliminary data.</text>
</comment>
<evidence type="ECO:0000313" key="3">
    <source>
        <dbReference type="Proteomes" id="UP001499915"/>
    </source>
</evidence>
<protein>
    <submittedName>
        <fullName evidence="2">Uncharacterized protein</fullName>
    </submittedName>
</protein>
<accession>A0ABP3T7Y4</accession>
<sequence>MAAEPIPYAVTEVDQFSAGRVHGRDAYEGKGRGDPDWEPMPEVRYADHKKRQYPVQVVYPSAPPPVHQVVVRSEPEVALVGEDKIFDQVRLDLDIQRCIFQNICTEEVKAIPGVYLGNELSGDEDWTGRADDVLEVISEDSPAEAPLPSGPGNRAPGRVFVEEPAETR</sequence>
<evidence type="ECO:0000313" key="2">
    <source>
        <dbReference type="EMBL" id="GAA0681004.1"/>
    </source>
</evidence>
<feature type="region of interest" description="Disordered" evidence="1">
    <location>
        <begin position="138"/>
        <end position="168"/>
    </location>
</feature>
<name>A0ABP3T7Y4_9GAMM</name>
<organism evidence="2 3">
    <name type="scientific">Marinobacterium maritimum</name>
    <dbReference type="NCBI Taxonomy" id="500162"/>
    <lineage>
        <taxon>Bacteria</taxon>
        <taxon>Pseudomonadati</taxon>
        <taxon>Pseudomonadota</taxon>
        <taxon>Gammaproteobacteria</taxon>
        <taxon>Oceanospirillales</taxon>
        <taxon>Oceanospirillaceae</taxon>
        <taxon>Marinobacterium</taxon>
    </lineage>
</organism>
<reference evidence="3" key="1">
    <citation type="journal article" date="2019" name="Int. J. Syst. Evol. Microbiol.">
        <title>The Global Catalogue of Microorganisms (GCM) 10K type strain sequencing project: providing services to taxonomists for standard genome sequencing and annotation.</title>
        <authorList>
            <consortium name="The Broad Institute Genomics Platform"/>
            <consortium name="The Broad Institute Genome Sequencing Center for Infectious Disease"/>
            <person name="Wu L."/>
            <person name="Ma J."/>
        </authorList>
    </citation>
    <scope>NUCLEOTIDE SEQUENCE [LARGE SCALE GENOMIC DNA]</scope>
    <source>
        <strain evidence="3">JCM 15134</strain>
    </source>
</reference>
<dbReference type="RefSeq" id="WP_343800873.1">
    <property type="nucleotide sequence ID" value="NZ_BAAAET010000001.1"/>
</dbReference>
<proteinExistence type="predicted"/>
<gene>
    <name evidence="2" type="ORF">GCM10009104_01860</name>
</gene>
<keyword evidence="3" id="KW-1185">Reference proteome</keyword>